<organism evidence="2 3">
    <name type="scientific">Neorhizobium turbinariae</name>
    <dbReference type="NCBI Taxonomy" id="2937795"/>
    <lineage>
        <taxon>Bacteria</taxon>
        <taxon>Pseudomonadati</taxon>
        <taxon>Pseudomonadota</taxon>
        <taxon>Alphaproteobacteria</taxon>
        <taxon>Hyphomicrobiales</taxon>
        <taxon>Rhizobiaceae</taxon>
        <taxon>Rhizobium/Agrobacterium group</taxon>
        <taxon>Neorhizobium</taxon>
    </lineage>
</organism>
<evidence type="ECO:0000313" key="3">
    <source>
        <dbReference type="Proteomes" id="UP001202827"/>
    </source>
</evidence>
<keyword evidence="3" id="KW-1185">Reference proteome</keyword>
<evidence type="ECO:0000259" key="1">
    <source>
        <dbReference type="Pfam" id="PF16998"/>
    </source>
</evidence>
<dbReference type="RefSeq" id="WP_245450383.1">
    <property type="nucleotide sequence ID" value="NZ_JALPRY010000012.1"/>
</dbReference>
<dbReference type="PROSITE" id="PS51257">
    <property type="entry name" value="PROKAR_LIPOPROTEIN"/>
    <property type="match status" value="1"/>
</dbReference>
<reference evidence="2 3" key="1">
    <citation type="submission" date="2022-04" db="EMBL/GenBank/DDBJ databases">
        <title>Rhizobium coralii sp. nov., isolated from coral Turbinaria peltata.</title>
        <authorList>
            <person name="Sun H."/>
        </authorList>
    </citation>
    <scope>NUCLEOTIDE SEQUENCE [LARGE SCALE GENOMIC DNA]</scope>
    <source>
        <strain evidence="2 3">NTR19</strain>
    </source>
</reference>
<name>A0ABT0IRY3_9HYPH</name>
<dbReference type="Proteomes" id="UP001202827">
    <property type="component" value="Unassembled WGS sequence"/>
</dbReference>
<sequence length="152" mass="15973">MEVIAKPKSPTKRPLDVIARVTVVSVLVGVLTGCTSSLDLFGDSAKVDRSISTGTVSGRKQQEPNAVSDEATVRNAVTSADLTKVGTASVPWANAATGSAGVVSNIREARSEGNVCRDFMTTRHSYEGIAMFSGKACMTGSGDWMLTAFDRQ</sequence>
<dbReference type="EMBL" id="JALPRY010000012">
    <property type="protein sequence ID" value="MCK8780642.1"/>
    <property type="molecule type" value="Genomic_DNA"/>
</dbReference>
<accession>A0ABT0IRY3</accession>
<feature type="domain" description="Surface antigen" evidence="1">
    <location>
        <begin position="38"/>
        <end position="151"/>
    </location>
</feature>
<gene>
    <name evidence="2" type="ORF">M0654_11675</name>
</gene>
<proteinExistence type="predicted"/>
<dbReference type="Pfam" id="PF16998">
    <property type="entry name" value="17kDa_Anti_2"/>
    <property type="match status" value="1"/>
</dbReference>
<comment type="caution">
    <text evidence="2">The sequence shown here is derived from an EMBL/GenBank/DDBJ whole genome shotgun (WGS) entry which is preliminary data.</text>
</comment>
<protein>
    <submittedName>
        <fullName evidence="2">RT0821/Lpp0805 family surface protein</fullName>
    </submittedName>
</protein>
<dbReference type="InterPro" id="IPR032635">
    <property type="entry name" value="Anti_2"/>
</dbReference>
<evidence type="ECO:0000313" key="2">
    <source>
        <dbReference type="EMBL" id="MCK8780642.1"/>
    </source>
</evidence>